<gene>
    <name evidence="1" type="ORF">PXEA_LOCUS27195</name>
</gene>
<sequence>MSQLDDRNQYEYSSDIISIFPIHESNCDIKVPDSRTDLNNIQGVDIDCMNFFIKACSEGTPTLKLNDAIQIIPDFKEIDSSICSMSKELETKYSNKKLECFLKSSPPISSGSSSAFSDLEHLSERPPLYQVDQPKETCRFETIDYLSEIAVTVASNTGQPSLNKEEKYRAGLKPRSSQMRPIDKTVELSRGRDLHLLALDLASWSLRLRLPGSKYQKETRRGQSLSLRQVRRLSPVIALANRRKSRYLVKHILSKEREKHRRDPNKKPLSKTALEEKHIVQQCSQEGMGSTWFDEGKTSNKIDVNGEADTDQTKANDIGKLSNLKSDGSWNHITNRHFRQSLMHQKLHKKYPLRVHENAVQPRIPIARLVTRITGITPQLFLELLNSVHFLLYNGTQQREALLALNSLESRANMELWTDVSDN</sequence>
<reference evidence="1" key="1">
    <citation type="submission" date="2018-11" db="EMBL/GenBank/DDBJ databases">
        <authorList>
            <consortium name="Pathogen Informatics"/>
        </authorList>
    </citation>
    <scope>NUCLEOTIDE SEQUENCE</scope>
</reference>
<organism evidence="1 2">
    <name type="scientific">Protopolystoma xenopodis</name>
    <dbReference type="NCBI Taxonomy" id="117903"/>
    <lineage>
        <taxon>Eukaryota</taxon>
        <taxon>Metazoa</taxon>
        <taxon>Spiralia</taxon>
        <taxon>Lophotrochozoa</taxon>
        <taxon>Platyhelminthes</taxon>
        <taxon>Monogenea</taxon>
        <taxon>Polyopisthocotylea</taxon>
        <taxon>Polystomatidea</taxon>
        <taxon>Polystomatidae</taxon>
        <taxon>Protopolystoma</taxon>
    </lineage>
</organism>
<evidence type="ECO:0000313" key="1">
    <source>
        <dbReference type="EMBL" id="VEL33755.1"/>
    </source>
</evidence>
<dbReference type="AlphaFoldDB" id="A0A3S5ANB6"/>
<comment type="caution">
    <text evidence="1">The sequence shown here is derived from an EMBL/GenBank/DDBJ whole genome shotgun (WGS) entry which is preliminary data.</text>
</comment>
<dbReference type="EMBL" id="CAAALY010246334">
    <property type="protein sequence ID" value="VEL33755.1"/>
    <property type="molecule type" value="Genomic_DNA"/>
</dbReference>
<dbReference type="Proteomes" id="UP000784294">
    <property type="component" value="Unassembled WGS sequence"/>
</dbReference>
<keyword evidence="2" id="KW-1185">Reference proteome</keyword>
<evidence type="ECO:0000313" key="2">
    <source>
        <dbReference type="Proteomes" id="UP000784294"/>
    </source>
</evidence>
<proteinExistence type="predicted"/>
<accession>A0A3S5ANB6</accession>
<protein>
    <submittedName>
        <fullName evidence="1">Uncharacterized protein</fullName>
    </submittedName>
</protein>
<name>A0A3S5ANB6_9PLAT</name>